<proteinExistence type="predicted"/>
<reference evidence="2 3" key="1">
    <citation type="journal article" date="2021" name="Elife">
        <title>Chloroplast acquisition without the gene transfer in kleptoplastic sea slugs, Plakobranchus ocellatus.</title>
        <authorList>
            <person name="Maeda T."/>
            <person name="Takahashi S."/>
            <person name="Yoshida T."/>
            <person name="Shimamura S."/>
            <person name="Takaki Y."/>
            <person name="Nagai Y."/>
            <person name="Toyoda A."/>
            <person name="Suzuki Y."/>
            <person name="Arimoto A."/>
            <person name="Ishii H."/>
            <person name="Satoh N."/>
            <person name="Nishiyama T."/>
            <person name="Hasebe M."/>
            <person name="Maruyama T."/>
            <person name="Minagawa J."/>
            <person name="Obokata J."/>
            <person name="Shigenobu S."/>
        </authorList>
    </citation>
    <scope>NUCLEOTIDE SEQUENCE [LARGE SCALE GENOMIC DNA]</scope>
</reference>
<dbReference type="GO" id="GO:0090162">
    <property type="term" value="P:establishment of epithelial cell polarity"/>
    <property type="evidence" value="ECO:0007669"/>
    <property type="project" value="InterPro"/>
</dbReference>
<gene>
    <name evidence="2" type="ORF">ElyMa_000273900</name>
</gene>
<dbReference type="Proteomes" id="UP000762676">
    <property type="component" value="Unassembled WGS sequence"/>
</dbReference>
<comment type="caution">
    <text evidence="2">The sequence shown here is derived from an EMBL/GenBank/DDBJ whole genome shotgun (WGS) entry which is preliminary data.</text>
</comment>
<dbReference type="InterPro" id="IPR000299">
    <property type="entry name" value="FERM_domain"/>
</dbReference>
<dbReference type="InterPro" id="IPR047176">
    <property type="entry name" value="FRMD4A/B"/>
</dbReference>
<organism evidence="2 3">
    <name type="scientific">Elysia marginata</name>
    <dbReference type="NCBI Taxonomy" id="1093978"/>
    <lineage>
        <taxon>Eukaryota</taxon>
        <taxon>Metazoa</taxon>
        <taxon>Spiralia</taxon>
        <taxon>Lophotrochozoa</taxon>
        <taxon>Mollusca</taxon>
        <taxon>Gastropoda</taxon>
        <taxon>Heterobranchia</taxon>
        <taxon>Euthyneura</taxon>
        <taxon>Panpulmonata</taxon>
        <taxon>Sacoglossa</taxon>
        <taxon>Placobranchoidea</taxon>
        <taxon>Plakobranchidae</taxon>
        <taxon>Elysia</taxon>
    </lineage>
</organism>
<evidence type="ECO:0000259" key="1">
    <source>
        <dbReference type="PROSITE" id="PS50057"/>
    </source>
</evidence>
<evidence type="ECO:0000313" key="3">
    <source>
        <dbReference type="Proteomes" id="UP000762676"/>
    </source>
</evidence>
<accession>A0AAV4F4T8</accession>
<protein>
    <submittedName>
        <fullName evidence="2">FERM domain-containing protein 4A-like</fullName>
    </submittedName>
</protein>
<dbReference type="PANTHER" id="PTHR46079:SF2">
    <property type="entry name" value="FERM DOMAIN-CONTAINING PROTEIN"/>
    <property type="match status" value="1"/>
</dbReference>
<dbReference type="InterPro" id="IPR018979">
    <property type="entry name" value="FERM_N"/>
</dbReference>
<dbReference type="FunFam" id="3.10.20.90:FF:000019">
    <property type="entry name" value="FERM domain containing 4A"/>
    <property type="match status" value="1"/>
</dbReference>
<name>A0AAV4F4T8_9GAST</name>
<dbReference type="InterPro" id="IPR029071">
    <property type="entry name" value="Ubiquitin-like_domsf"/>
</dbReference>
<dbReference type="Pfam" id="PF09379">
    <property type="entry name" value="FERM_N"/>
    <property type="match status" value="1"/>
</dbReference>
<feature type="domain" description="FERM" evidence="1">
    <location>
        <begin position="33"/>
        <end position="196"/>
    </location>
</feature>
<dbReference type="SUPFAM" id="SSF54236">
    <property type="entry name" value="Ubiquitin-like"/>
    <property type="match status" value="1"/>
</dbReference>
<dbReference type="Gene3D" id="3.10.20.90">
    <property type="entry name" value="Phosphatidylinositol 3-kinase Catalytic Subunit, Chain A, domain 1"/>
    <property type="match status" value="1"/>
</dbReference>
<keyword evidence="3" id="KW-1185">Reference proteome</keyword>
<evidence type="ECO:0000313" key="2">
    <source>
        <dbReference type="EMBL" id="GFR68282.1"/>
    </source>
</evidence>
<dbReference type="PANTHER" id="PTHR46079">
    <property type="entry name" value="FERM DOMAIN-CONTAINING PROTEIN 4"/>
    <property type="match status" value="1"/>
</dbReference>
<dbReference type="EMBL" id="BMAT01000548">
    <property type="protein sequence ID" value="GFR68282.1"/>
    <property type="molecule type" value="Genomic_DNA"/>
</dbReference>
<dbReference type="CDD" id="cd17103">
    <property type="entry name" value="FERM_F1_FRMD4"/>
    <property type="match status" value="1"/>
</dbReference>
<sequence length="196" mass="23046">MATNIIIRKGSRLRRKLSFRQCIQECCQMAEGRKSQVILLDERRLDIIIQPKLYASDLLDLVASHFKLREKHYFGLGFFDETYHFNWLQGEKRVLDHEFPKKTGLLVLHFSIRFYVETIGLLRDTQTVELFYLNARQAVFRRPAPRAISHETGRPSAWGPRAAVKTKIGRTQGRRPKTLQLKFNVRLPYRLCESQD</sequence>
<dbReference type="PROSITE" id="PS50057">
    <property type="entry name" value="FERM_3"/>
    <property type="match status" value="1"/>
</dbReference>
<dbReference type="AlphaFoldDB" id="A0AAV4F4T8"/>